<evidence type="ECO:0000256" key="14">
    <source>
        <dbReference type="ARBA" id="ARBA00023303"/>
    </source>
</evidence>
<feature type="region of interest" description="Disordered" evidence="16">
    <location>
        <begin position="263"/>
        <end position="440"/>
    </location>
</feature>
<feature type="compositionally biased region" description="Basic and acidic residues" evidence="16">
    <location>
        <begin position="384"/>
        <end position="398"/>
    </location>
</feature>
<keyword evidence="9" id="KW-0472">Membrane</keyword>
<dbReference type="GO" id="GO:0045211">
    <property type="term" value="C:postsynaptic membrane"/>
    <property type="evidence" value="ECO:0007669"/>
    <property type="project" value="UniProtKB-SubCell"/>
</dbReference>
<proteinExistence type="predicted"/>
<dbReference type="OrthoDB" id="5984008at2759"/>
<evidence type="ECO:0000259" key="18">
    <source>
        <dbReference type="SMART" id="SM00918"/>
    </source>
</evidence>
<gene>
    <name evidence="19" type="ORF">CUNI_LOCUS1999</name>
</gene>
<dbReference type="AlphaFoldDB" id="A0A8S3YM59"/>
<evidence type="ECO:0000256" key="1">
    <source>
        <dbReference type="ARBA" id="ARBA00004141"/>
    </source>
</evidence>
<feature type="non-terminal residue" evidence="19">
    <location>
        <position position="816"/>
    </location>
</feature>
<evidence type="ECO:0000256" key="9">
    <source>
        <dbReference type="ARBA" id="ARBA00023136"/>
    </source>
</evidence>
<keyword evidence="13" id="KW-1071">Ligand-gated ion channel</keyword>
<evidence type="ECO:0000256" key="8">
    <source>
        <dbReference type="ARBA" id="ARBA00023065"/>
    </source>
</evidence>
<evidence type="ECO:0000313" key="19">
    <source>
        <dbReference type="EMBL" id="CAG5116441.1"/>
    </source>
</evidence>
<feature type="domain" description="Ionotropic glutamate receptor C-terminal" evidence="17">
    <location>
        <begin position="623"/>
        <end position="813"/>
    </location>
</feature>
<feature type="domain" description="Ionotropic glutamate receptor L-glutamate and glycine-binding" evidence="18">
    <location>
        <begin position="633"/>
        <end position="695"/>
    </location>
</feature>
<evidence type="ECO:0000256" key="12">
    <source>
        <dbReference type="ARBA" id="ARBA00023257"/>
    </source>
</evidence>
<keyword evidence="14" id="KW-0407">Ion channel</keyword>
<keyword evidence="12" id="KW-0628">Postsynaptic cell membrane</keyword>
<keyword evidence="8" id="KW-0406">Ion transport</keyword>
<dbReference type="SMART" id="SM00918">
    <property type="entry name" value="Lig_chan-Glu_bd"/>
    <property type="match status" value="1"/>
</dbReference>
<feature type="compositionally biased region" description="Basic and acidic residues" evidence="16">
    <location>
        <begin position="325"/>
        <end position="340"/>
    </location>
</feature>
<keyword evidence="3" id="KW-0812">Transmembrane</keyword>
<feature type="compositionally biased region" description="Basic and acidic residues" evidence="16">
    <location>
        <begin position="431"/>
        <end position="440"/>
    </location>
</feature>
<keyword evidence="11" id="KW-0325">Glycoprotein</keyword>
<dbReference type="SUPFAM" id="SSF53850">
    <property type="entry name" value="Periplasmic binding protein-like II"/>
    <property type="match status" value="1"/>
</dbReference>
<keyword evidence="6" id="KW-1133">Transmembrane helix</keyword>
<feature type="compositionally biased region" description="Basic and acidic residues" evidence="16">
    <location>
        <begin position="406"/>
        <end position="419"/>
    </location>
</feature>
<feature type="region of interest" description="Disordered" evidence="16">
    <location>
        <begin position="455"/>
        <end position="510"/>
    </location>
</feature>
<dbReference type="GO" id="GO:0046872">
    <property type="term" value="F:metal ion binding"/>
    <property type="evidence" value="ECO:0007669"/>
    <property type="project" value="UniProtKB-KW"/>
</dbReference>
<comment type="subcellular location">
    <subcellularLocation>
        <location evidence="1">Membrane</location>
        <topology evidence="1">Multi-pass membrane protein</topology>
    </subcellularLocation>
    <subcellularLocation>
        <location evidence="15">Postsynaptic cell membrane</location>
    </subcellularLocation>
</comment>
<dbReference type="PANTHER" id="PTHR18966">
    <property type="entry name" value="IONOTROPIC GLUTAMATE RECEPTOR"/>
    <property type="match status" value="1"/>
</dbReference>
<keyword evidence="10" id="KW-0675">Receptor</keyword>
<feature type="compositionally biased region" description="Basic and acidic residues" evidence="16">
    <location>
        <begin position="488"/>
        <end position="500"/>
    </location>
</feature>
<evidence type="ECO:0000256" key="15">
    <source>
        <dbReference type="ARBA" id="ARBA00034100"/>
    </source>
</evidence>
<feature type="compositionally biased region" description="Basic and acidic residues" evidence="16">
    <location>
        <begin position="364"/>
        <end position="374"/>
    </location>
</feature>
<dbReference type="Gene3D" id="3.40.50.2300">
    <property type="match status" value="1"/>
</dbReference>
<evidence type="ECO:0000256" key="11">
    <source>
        <dbReference type="ARBA" id="ARBA00023180"/>
    </source>
</evidence>
<evidence type="ECO:0000256" key="5">
    <source>
        <dbReference type="ARBA" id="ARBA00022833"/>
    </source>
</evidence>
<keyword evidence="5" id="KW-0862">Zinc</keyword>
<dbReference type="Gene3D" id="3.40.190.10">
    <property type="entry name" value="Periplasmic binding protein-like II"/>
    <property type="match status" value="1"/>
</dbReference>
<evidence type="ECO:0000313" key="20">
    <source>
        <dbReference type="Proteomes" id="UP000678393"/>
    </source>
</evidence>
<evidence type="ECO:0000256" key="10">
    <source>
        <dbReference type="ARBA" id="ARBA00023170"/>
    </source>
</evidence>
<evidence type="ECO:0000259" key="17">
    <source>
        <dbReference type="SMART" id="SM00079"/>
    </source>
</evidence>
<dbReference type="SMART" id="SM00079">
    <property type="entry name" value="PBPe"/>
    <property type="match status" value="1"/>
</dbReference>
<evidence type="ECO:0000256" key="13">
    <source>
        <dbReference type="ARBA" id="ARBA00023286"/>
    </source>
</evidence>
<keyword evidence="20" id="KW-1185">Reference proteome</keyword>
<feature type="region of interest" description="Disordered" evidence="16">
    <location>
        <begin position="522"/>
        <end position="550"/>
    </location>
</feature>
<dbReference type="Pfam" id="PF10613">
    <property type="entry name" value="Lig_chan-Glu_bd"/>
    <property type="match status" value="1"/>
</dbReference>
<accession>A0A8S3YM59</accession>
<protein>
    <submittedName>
        <fullName evidence="19">Uncharacterized protein</fullName>
    </submittedName>
</protein>
<evidence type="ECO:0000256" key="2">
    <source>
        <dbReference type="ARBA" id="ARBA00022448"/>
    </source>
</evidence>
<evidence type="ECO:0000256" key="6">
    <source>
        <dbReference type="ARBA" id="ARBA00022989"/>
    </source>
</evidence>
<dbReference type="EMBL" id="CAJHNH020000257">
    <property type="protein sequence ID" value="CAG5116441.1"/>
    <property type="molecule type" value="Genomic_DNA"/>
</dbReference>
<comment type="caution">
    <text evidence="19">The sequence shown here is derived from an EMBL/GenBank/DDBJ whole genome shotgun (WGS) entry which is preliminary data.</text>
</comment>
<dbReference type="Proteomes" id="UP000678393">
    <property type="component" value="Unassembled WGS sequence"/>
</dbReference>
<keyword evidence="7" id="KW-0770">Synapse</keyword>
<evidence type="ECO:0000256" key="7">
    <source>
        <dbReference type="ARBA" id="ARBA00023018"/>
    </source>
</evidence>
<dbReference type="FunFam" id="3.40.190.10:FF:000009">
    <property type="entry name" value="Putative glutamate receptor ionotropic NMDA 2B"/>
    <property type="match status" value="1"/>
</dbReference>
<evidence type="ECO:0000256" key="3">
    <source>
        <dbReference type="ARBA" id="ARBA00022692"/>
    </source>
</evidence>
<sequence>PELSLQLAPTIGQMLDVVFAFMKNFGWTDFSFLCTLSFGCQDELSLIRLKIEEFKRETKFSVYGDESYSYNLLSYVNFTDGADEKETREKLMYELHKDSRINLVHGEGSEVKAILDVATSLNLTGKDYVWIFTYASITLTATYVDPSYPLGSFIIAFNASREAMTYTVKTGVNLWLDALNSLAMSADMDSIDFTTGFSCDRTRDDQISDNNDTLKPPLFWKYGEILYRYMLKSKLPGELEFDDYGVLKANRFYIMNIQRQINSTTPGGKDDFPDPRAGGRGGDSPRRVGPKPMPSRGSGYPSFRRFGDDDSGSPFDRSSGSRIPMAKDNDTMPTYHRDTASRSVLPRASSTKRASSDTWPSTFNKHDSELKAKDSMQGSLGSYSRDRDFGSRLTEGRNSESISRNRKSEATTSLDKDSRTPFSKSNNILEPHGRFSQDRSSDWSFKYDAYENGSIPNLQNTSHDDSSTTAELPFNDGNVPRDSSMDPSHVRQEMHDYNDKRSRKSRPYPHYDFRLRDRRSIYRNRGKRTSPFTRFPNSGDLRHSRTERDTQERQVAKKIADWDGHNLMIYGITWPGGEAKPPKGKPDKYILKVVTWQEDPHVIYREMKSDEIDQRKIICETNTVPCTVYNRDKFLHRTNGTKQMCCTGLSIDLLKRLGEMLNFDVELSEVADGNYGSPLNQNMTEWNGMLGTLIKNQADMAIGALSITPERSMAVDFSVPFLQTGITIIVALRHGVISPTAFLEPYDYPSWSLILLFSVHATGASIFIFEWLSPYGLDQGKTSYSVHKFSLFPIVLADMGHVVWGQRVNRSTSGNR</sequence>
<organism evidence="19 20">
    <name type="scientific">Candidula unifasciata</name>
    <dbReference type="NCBI Taxonomy" id="100452"/>
    <lineage>
        <taxon>Eukaryota</taxon>
        <taxon>Metazoa</taxon>
        <taxon>Spiralia</taxon>
        <taxon>Lophotrochozoa</taxon>
        <taxon>Mollusca</taxon>
        <taxon>Gastropoda</taxon>
        <taxon>Heterobranchia</taxon>
        <taxon>Euthyneura</taxon>
        <taxon>Panpulmonata</taxon>
        <taxon>Eupulmonata</taxon>
        <taxon>Stylommatophora</taxon>
        <taxon>Helicina</taxon>
        <taxon>Helicoidea</taxon>
        <taxon>Geomitridae</taxon>
        <taxon>Candidula</taxon>
    </lineage>
</organism>
<dbReference type="InterPro" id="IPR001828">
    <property type="entry name" value="ANF_lig-bd_rcpt"/>
</dbReference>
<dbReference type="InterPro" id="IPR001320">
    <property type="entry name" value="Iontro_rcpt_C"/>
</dbReference>
<dbReference type="Pfam" id="PF01094">
    <property type="entry name" value="ANF_receptor"/>
    <property type="match status" value="1"/>
</dbReference>
<dbReference type="InterPro" id="IPR019594">
    <property type="entry name" value="Glu/Gly-bd"/>
</dbReference>
<feature type="compositionally biased region" description="Polar residues" evidence="16">
    <location>
        <begin position="348"/>
        <end position="363"/>
    </location>
</feature>
<feature type="compositionally biased region" description="Basic and acidic residues" evidence="16">
    <location>
        <begin position="540"/>
        <end position="550"/>
    </location>
</feature>
<reference evidence="19" key="1">
    <citation type="submission" date="2021-04" db="EMBL/GenBank/DDBJ databases">
        <authorList>
            <consortium name="Molecular Ecology Group"/>
        </authorList>
    </citation>
    <scope>NUCLEOTIDE SEQUENCE</scope>
</reference>
<dbReference type="SUPFAM" id="SSF53822">
    <property type="entry name" value="Periplasmic binding protein-like I"/>
    <property type="match status" value="1"/>
</dbReference>
<evidence type="ECO:0000256" key="16">
    <source>
        <dbReference type="SAM" id="MobiDB-lite"/>
    </source>
</evidence>
<keyword evidence="2" id="KW-0813">Transport</keyword>
<dbReference type="InterPro" id="IPR015683">
    <property type="entry name" value="Ionotropic_Glu_rcpt"/>
</dbReference>
<name>A0A8S3YM59_9EUPU</name>
<evidence type="ECO:0000256" key="4">
    <source>
        <dbReference type="ARBA" id="ARBA00022723"/>
    </source>
</evidence>
<dbReference type="InterPro" id="IPR028082">
    <property type="entry name" value="Peripla_BP_I"/>
</dbReference>
<keyword evidence="4" id="KW-0479">Metal-binding</keyword>
<dbReference type="GO" id="GO:0015276">
    <property type="term" value="F:ligand-gated monoatomic ion channel activity"/>
    <property type="evidence" value="ECO:0007669"/>
    <property type="project" value="InterPro"/>
</dbReference>